<dbReference type="Proteomes" id="UP000216052">
    <property type="component" value="Chromosome"/>
</dbReference>
<gene>
    <name evidence="1" type="ORF">SPACI_023420</name>
</gene>
<accession>A0ABZ3J320</accession>
<proteinExistence type="predicted"/>
<keyword evidence="2" id="KW-1185">Reference proteome</keyword>
<dbReference type="EMBL" id="CP155571">
    <property type="protein sequence ID" value="XFO72296.1"/>
    <property type="molecule type" value="Genomic_DNA"/>
</dbReference>
<organism evidence="1 2">
    <name type="scientific">Sporomusa acidovorans (strain ATCC 49682 / DSM 3132 / Mol)</name>
    <dbReference type="NCBI Taxonomy" id="1123286"/>
    <lineage>
        <taxon>Bacteria</taxon>
        <taxon>Bacillati</taxon>
        <taxon>Bacillota</taxon>
        <taxon>Negativicutes</taxon>
        <taxon>Selenomonadales</taxon>
        <taxon>Sporomusaceae</taxon>
        <taxon>Sporomusa</taxon>
    </lineage>
</organism>
<evidence type="ECO:0000313" key="2">
    <source>
        <dbReference type="Proteomes" id="UP000216052"/>
    </source>
</evidence>
<protein>
    <submittedName>
        <fullName evidence="1">Uncharacterized protein</fullName>
    </submittedName>
</protein>
<sequence length="42" mass="4979">MLWFVFNLMDEARKKQIAIDVPALEKELGVPSWPRLHVKEKD</sequence>
<name>A0ABZ3J320_SPOA4</name>
<evidence type="ECO:0000313" key="1">
    <source>
        <dbReference type="EMBL" id="XFO72296.1"/>
    </source>
</evidence>
<reference evidence="1" key="1">
    <citation type="submission" date="2024-05" db="EMBL/GenBank/DDBJ databases">
        <title>Isolation and characterization of Sporomusa carbonis sp. nov., a carboxydotrophic hydrogenogen in the genus of Sporomusa isolated from a charcoal burning pile.</title>
        <authorList>
            <person name="Boeer T."/>
            <person name="Rosenbaum F."/>
            <person name="Eysell L."/>
            <person name="Mueller V."/>
            <person name="Daniel R."/>
            <person name="Poehlein A."/>
        </authorList>
    </citation>
    <scope>NUCLEOTIDE SEQUENCE [LARGE SCALE GENOMIC DNA]</scope>
    <source>
        <strain evidence="1">DSM 3132</strain>
    </source>
</reference>